<dbReference type="STRING" id="1194083.BN12_4060005"/>
<proteinExistence type="predicted"/>
<organism evidence="2 3">
    <name type="scientific">Nostocoides japonicum T1-X7</name>
    <dbReference type="NCBI Taxonomy" id="1194083"/>
    <lineage>
        <taxon>Bacteria</taxon>
        <taxon>Bacillati</taxon>
        <taxon>Actinomycetota</taxon>
        <taxon>Actinomycetes</taxon>
        <taxon>Micrococcales</taxon>
        <taxon>Intrasporangiaceae</taxon>
        <taxon>Nostocoides</taxon>
    </lineage>
</organism>
<dbReference type="InterPro" id="IPR001173">
    <property type="entry name" value="Glyco_trans_2-like"/>
</dbReference>
<feature type="domain" description="Glycosyltransferase 2-like" evidence="1">
    <location>
        <begin position="47"/>
        <end position="202"/>
    </location>
</feature>
<dbReference type="GO" id="GO:0016740">
    <property type="term" value="F:transferase activity"/>
    <property type="evidence" value="ECO:0007669"/>
    <property type="project" value="UniProtKB-KW"/>
</dbReference>
<comment type="caution">
    <text evidence="2">The sequence shown here is derived from an EMBL/GenBank/DDBJ whole genome shotgun (WGS) entry which is preliminary data.</text>
</comment>
<dbReference type="PANTHER" id="PTHR43685:SF11">
    <property type="entry name" value="GLYCOSYLTRANSFERASE TAGX-RELATED"/>
    <property type="match status" value="1"/>
</dbReference>
<reference evidence="2 3" key="1">
    <citation type="journal article" date="2013" name="ISME J.">
        <title>A metabolic model for members of the genus Tetrasphaera involved in enhanced biological phosphorus removal.</title>
        <authorList>
            <person name="Kristiansen R."/>
            <person name="Nguyen H.T.T."/>
            <person name="Saunders A.M."/>
            <person name="Nielsen J.L."/>
            <person name="Wimmer R."/>
            <person name="Le V.Q."/>
            <person name="McIlroy S.J."/>
            <person name="Petrovski S."/>
            <person name="Seviour R.J."/>
            <person name="Calteau A."/>
            <person name="Nielsen K.L."/>
            <person name="Nielsen P.H."/>
        </authorList>
    </citation>
    <scope>NUCLEOTIDE SEQUENCE [LARGE SCALE GENOMIC DNA]</scope>
    <source>
        <strain evidence="2 3">T1-X7</strain>
    </source>
</reference>
<evidence type="ECO:0000313" key="3">
    <source>
        <dbReference type="Proteomes" id="UP000035721"/>
    </source>
</evidence>
<dbReference type="InterPro" id="IPR050834">
    <property type="entry name" value="Glycosyltransf_2"/>
</dbReference>
<name>A0A077M547_9MICO</name>
<dbReference type="CDD" id="cd00761">
    <property type="entry name" value="Glyco_tranf_GTA_type"/>
    <property type="match status" value="1"/>
</dbReference>
<protein>
    <submittedName>
        <fullName evidence="2">Glycosyl transferase family 2</fullName>
    </submittedName>
</protein>
<dbReference type="EMBL" id="CAJB01000342">
    <property type="protein sequence ID" value="CCH79195.1"/>
    <property type="molecule type" value="Genomic_DNA"/>
</dbReference>
<dbReference type="PANTHER" id="PTHR43685">
    <property type="entry name" value="GLYCOSYLTRANSFERASE"/>
    <property type="match status" value="1"/>
</dbReference>
<gene>
    <name evidence="2" type="ORF">BN12_4060005</name>
</gene>
<evidence type="ECO:0000313" key="2">
    <source>
        <dbReference type="EMBL" id="CCH79195.1"/>
    </source>
</evidence>
<dbReference type="SUPFAM" id="SSF53448">
    <property type="entry name" value="Nucleotide-diphospho-sugar transferases"/>
    <property type="match status" value="1"/>
</dbReference>
<dbReference type="InterPro" id="IPR029044">
    <property type="entry name" value="Nucleotide-diphossugar_trans"/>
</dbReference>
<accession>A0A077M547</accession>
<keyword evidence="3" id="KW-1185">Reference proteome</keyword>
<dbReference type="Gene3D" id="3.90.550.10">
    <property type="entry name" value="Spore Coat Polysaccharide Biosynthesis Protein SpsA, Chain A"/>
    <property type="match status" value="1"/>
</dbReference>
<dbReference type="Pfam" id="PF00535">
    <property type="entry name" value="Glycos_transf_2"/>
    <property type="match status" value="1"/>
</dbReference>
<dbReference type="AlphaFoldDB" id="A0A077M547"/>
<evidence type="ECO:0000259" key="1">
    <source>
        <dbReference type="Pfam" id="PF00535"/>
    </source>
</evidence>
<dbReference type="Proteomes" id="UP000035721">
    <property type="component" value="Unassembled WGS sequence"/>
</dbReference>
<sequence length="342" mass="38573">MAAGQAECRPHDSRRISVGQCAVHPSNEGNWSLVDMAAQQQWPSLGVVIATHKRPELMRRALESVLTQDYEGVIYVALVFDRCEPDITLTKDANHRSVSVLTNTRTPGLAGARNTGILSLDTELVAFCDDDDQWLPGKIRAQVERLEQVPEADFVTTAMRVNFRGKDTVRLAGTDTVTVQDMARSRMAMLHSSSFMFRRAAMLEGFGLVDEDIPQSMAEDWDLLLRAARAHPITHVDHPLVDIQWGQNSYFNEAWRDKNEAQSWLLEHHPEMRQDRTGAALQYGKLAFGHAALGERKRALRYVWKTLLSNWREPRGPIALAVISGLPAERIQDWLNRYGHGI</sequence>
<keyword evidence="2" id="KW-0808">Transferase</keyword>